<dbReference type="Proteomes" id="UP001152795">
    <property type="component" value="Unassembled WGS sequence"/>
</dbReference>
<protein>
    <submittedName>
        <fullName evidence="1">Uncharacterized protein</fullName>
    </submittedName>
</protein>
<dbReference type="AlphaFoldDB" id="A0A7D9JPY5"/>
<organism evidence="1 2">
    <name type="scientific">Paramuricea clavata</name>
    <name type="common">Red gorgonian</name>
    <name type="synonym">Violescent sea-whip</name>
    <dbReference type="NCBI Taxonomy" id="317549"/>
    <lineage>
        <taxon>Eukaryota</taxon>
        <taxon>Metazoa</taxon>
        <taxon>Cnidaria</taxon>
        <taxon>Anthozoa</taxon>
        <taxon>Octocorallia</taxon>
        <taxon>Malacalcyonacea</taxon>
        <taxon>Plexauridae</taxon>
        <taxon>Paramuricea</taxon>
    </lineage>
</organism>
<proteinExistence type="predicted"/>
<name>A0A7D9JPY5_PARCT</name>
<keyword evidence="2" id="KW-1185">Reference proteome</keyword>
<evidence type="ECO:0000313" key="2">
    <source>
        <dbReference type="Proteomes" id="UP001152795"/>
    </source>
</evidence>
<reference evidence="1" key="1">
    <citation type="submission" date="2020-04" db="EMBL/GenBank/DDBJ databases">
        <authorList>
            <person name="Alioto T."/>
            <person name="Alioto T."/>
            <person name="Gomez Garrido J."/>
        </authorList>
    </citation>
    <scope>NUCLEOTIDE SEQUENCE</scope>
    <source>
        <strain evidence="1">A484AB</strain>
    </source>
</reference>
<sequence length="245" mass="27752">MSRLSRVPKHQGFQMKYPMCKKRSRVDDASRDTSSILVFQTSLPSLDDKKLDVIIKDINEVKQNLALLVKAKNDDLCEARSVAENREKLSEETKTLLAKITLARSINDIELTGFAYSSERSELCCSVCTEAEHENNATLTTVHGSSLSGMFSYEQSNGLAFAENENLPDQFRNLKKHVKRHIKKSKKHICNLRNETEKQNAAVKMRGNNHEAGMNLGRLCMKLYLKGRPYTDFEDILNLKQAGAK</sequence>
<accession>A0A7D9JPY5</accession>
<evidence type="ECO:0000313" key="1">
    <source>
        <dbReference type="EMBL" id="CAB4033793.1"/>
    </source>
</evidence>
<feature type="non-terminal residue" evidence="1">
    <location>
        <position position="245"/>
    </location>
</feature>
<comment type="caution">
    <text evidence="1">The sequence shown here is derived from an EMBL/GenBank/DDBJ whole genome shotgun (WGS) entry which is preliminary data.</text>
</comment>
<dbReference type="EMBL" id="CACRXK020019558">
    <property type="protein sequence ID" value="CAB4033793.1"/>
    <property type="molecule type" value="Genomic_DNA"/>
</dbReference>
<dbReference type="OrthoDB" id="6625098at2759"/>
<gene>
    <name evidence="1" type="ORF">PACLA_8A012152</name>
</gene>